<dbReference type="RefSeq" id="WP_183984416.1">
    <property type="nucleotide sequence ID" value="NZ_JACHHG010000002.1"/>
</dbReference>
<dbReference type="GO" id="GO:0015562">
    <property type="term" value="F:efflux transmembrane transporter activity"/>
    <property type="evidence" value="ECO:0007669"/>
    <property type="project" value="InterPro"/>
</dbReference>
<evidence type="ECO:0000256" key="8">
    <source>
        <dbReference type="SAM" id="Coils"/>
    </source>
</evidence>
<dbReference type="Gene3D" id="1.20.1600.10">
    <property type="entry name" value="Outer membrane efflux proteins (OEP)"/>
    <property type="match status" value="1"/>
</dbReference>
<dbReference type="GO" id="GO:0015288">
    <property type="term" value="F:porin activity"/>
    <property type="evidence" value="ECO:0007669"/>
    <property type="project" value="TreeGrafter"/>
</dbReference>
<dbReference type="GO" id="GO:0009279">
    <property type="term" value="C:cell outer membrane"/>
    <property type="evidence" value="ECO:0007669"/>
    <property type="project" value="UniProtKB-SubCell"/>
</dbReference>
<evidence type="ECO:0000256" key="4">
    <source>
        <dbReference type="ARBA" id="ARBA00022452"/>
    </source>
</evidence>
<evidence type="ECO:0000256" key="5">
    <source>
        <dbReference type="ARBA" id="ARBA00022692"/>
    </source>
</evidence>
<dbReference type="InterPro" id="IPR003423">
    <property type="entry name" value="OMP_efflux"/>
</dbReference>
<evidence type="ECO:0000256" key="7">
    <source>
        <dbReference type="ARBA" id="ARBA00023237"/>
    </source>
</evidence>
<dbReference type="PANTHER" id="PTHR30026">
    <property type="entry name" value="OUTER MEMBRANE PROTEIN TOLC"/>
    <property type="match status" value="1"/>
</dbReference>
<protein>
    <submittedName>
        <fullName evidence="10">Outer membrane protein TolC</fullName>
    </submittedName>
</protein>
<evidence type="ECO:0000256" key="2">
    <source>
        <dbReference type="ARBA" id="ARBA00007613"/>
    </source>
</evidence>
<keyword evidence="5" id="KW-0812">Transmembrane</keyword>
<feature type="signal peptide" evidence="9">
    <location>
        <begin position="1"/>
        <end position="19"/>
    </location>
</feature>
<comment type="similarity">
    <text evidence="2">Belongs to the outer membrane factor (OMF) (TC 1.B.17) family.</text>
</comment>
<evidence type="ECO:0000313" key="10">
    <source>
        <dbReference type="EMBL" id="MBB6097213.1"/>
    </source>
</evidence>
<dbReference type="PANTHER" id="PTHR30026:SF20">
    <property type="entry name" value="OUTER MEMBRANE PROTEIN TOLC"/>
    <property type="match status" value="1"/>
</dbReference>
<keyword evidence="6" id="KW-0472">Membrane</keyword>
<organism evidence="10 11">
    <name type="scientific">Deinobacterium chartae</name>
    <dbReference type="NCBI Taxonomy" id="521158"/>
    <lineage>
        <taxon>Bacteria</taxon>
        <taxon>Thermotogati</taxon>
        <taxon>Deinococcota</taxon>
        <taxon>Deinococci</taxon>
        <taxon>Deinococcales</taxon>
        <taxon>Deinococcaceae</taxon>
        <taxon>Deinobacterium</taxon>
    </lineage>
</organism>
<keyword evidence="11" id="KW-1185">Reference proteome</keyword>
<keyword evidence="3" id="KW-0813">Transport</keyword>
<evidence type="ECO:0000256" key="3">
    <source>
        <dbReference type="ARBA" id="ARBA00022448"/>
    </source>
</evidence>
<feature type="chain" id="PRO_5032340763" evidence="9">
    <location>
        <begin position="20"/>
        <end position="428"/>
    </location>
</feature>
<dbReference type="EMBL" id="JACHHG010000002">
    <property type="protein sequence ID" value="MBB6097213.1"/>
    <property type="molecule type" value="Genomic_DNA"/>
</dbReference>
<keyword evidence="8" id="KW-0175">Coiled coil</keyword>
<dbReference type="AlphaFoldDB" id="A0A841HWI6"/>
<sequence>MRARALLLSAALLIGSASAQSLSVFFSRLQDHPSLEAARSQLKAAETQAAGTRTLYGVQGRAGYNWAELDAQPPLPRSADGLSASIDLTLKPLPFGDNADAVARAELAVQQARLGYRQALATLEAQALQAAYQLQLAGEALTVARSGEQTARASLEAARVQAERGAIPTADLRSAETAYREAQERLRSAEENVTLAEVSLRSLVGDATPGPVELPALPARTSTPEELRARIALEQARIALNSAQRGVIPTASLSYTNYATDTSSFGLSVDSRNLAPKLNYSFEDPRQSTLGSSSPKIRQTVTLGVAFDFSPATYANLDAAQTSLRAAEADLEAARRSADLQATSLEVAYRQAERQIDLKTQAVSDAAQALSEAQERQRLGLLSPLAVLRASAELAQARLALQQAQFDRLGKLLDIYRHYALPLSEVKK</sequence>
<proteinExistence type="inferred from homology"/>
<dbReference type="Pfam" id="PF02321">
    <property type="entry name" value="OEP"/>
    <property type="match status" value="2"/>
</dbReference>
<keyword evidence="9" id="KW-0732">Signal</keyword>
<evidence type="ECO:0000256" key="1">
    <source>
        <dbReference type="ARBA" id="ARBA00004442"/>
    </source>
</evidence>
<feature type="coiled-coil region" evidence="8">
    <location>
        <begin position="172"/>
        <end position="199"/>
    </location>
</feature>
<evidence type="ECO:0000256" key="9">
    <source>
        <dbReference type="SAM" id="SignalP"/>
    </source>
</evidence>
<evidence type="ECO:0000313" key="11">
    <source>
        <dbReference type="Proteomes" id="UP000569951"/>
    </source>
</evidence>
<comment type="subcellular location">
    <subcellularLocation>
        <location evidence="1">Cell outer membrane</location>
    </subcellularLocation>
</comment>
<name>A0A841HWI6_9DEIO</name>
<dbReference type="Proteomes" id="UP000569951">
    <property type="component" value="Unassembled WGS sequence"/>
</dbReference>
<accession>A0A841HWI6</accession>
<gene>
    <name evidence="10" type="ORF">HNR42_000627</name>
</gene>
<dbReference type="SUPFAM" id="SSF56954">
    <property type="entry name" value="Outer membrane efflux proteins (OEP)"/>
    <property type="match status" value="1"/>
</dbReference>
<reference evidence="10 11" key="1">
    <citation type="submission" date="2020-08" db="EMBL/GenBank/DDBJ databases">
        <title>Genomic Encyclopedia of Type Strains, Phase IV (KMG-IV): sequencing the most valuable type-strain genomes for metagenomic binning, comparative biology and taxonomic classification.</title>
        <authorList>
            <person name="Goeker M."/>
        </authorList>
    </citation>
    <scope>NUCLEOTIDE SEQUENCE [LARGE SCALE GENOMIC DNA]</scope>
    <source>
        <strain evidence="10 11">DSM 21458</strain>
    </source>
</reference>
<dbReference type="GO" id="GO:1990281">
    <property type="term" value="C:efflux pump complex"/>
    <property type="evidence" value="ECO:0007669"/>
    <property type="project" value="TreeGrafter"/>
</dbReference>
<evidence type="ECO:0000256" key="6">
    <source>
        <dbReference type="ARBA" id="ARBA00023136"/>
    </source>
</evidence>
<keyword evidence="4" id="KW-1134">Transmembrane beta strand</keyword>
<dbReference type="InterPro" id="IPR051906">
    <property type="entry name" value="TolC-like"/>
</dbReference>
<comment type="caution">
    <text evidence="10">The sequence shown here is derived from an EMBL/GenBank/DDBJ whole genome shotgun (WGS) entry which is preliminary data.</text>
</comment>
<keyword evidence="7" id="KW-0998">Cell outer membrane</keyword>